<evidence type="ECO:0000256" key="1">
    <source>
        <dbReference type="SAM" id="MobiDB-lite"/>
    </source>
</evidence>
<dbReference type="EMBL" id="RQTK01000028">
    <property type="protein sequence ID" value="RUS90603.1"/>
    <property type="molecule type" value="Genomic_DNA"/>
</dbReference>
<dbReference type="OrthoDB" id="10676164at2759"/>
<proteinExistence type="predicted"/>
<feature type="compositionally biased region" description="Basic and acidic residues" evidence="1">
    <location>
        <begin position="39"/>
        <end position="54"/>
    </location>
</feature>
<reference evidence="2 3" key="1">
    <citation type="submission" date="2019-01" db="EMBL/GenBank/DDBJ databases">
        <title>A draft genome assembly of the solar-powered sea slug Elysia chlorotica.</title>
        <authorList>
            <person name="Cai H."/>
            <person name="Li Q."/>
            <person name="Fang X."/>
            <person name="Li J."/>
            <person name="Curtis N.E."/>
            <person name="Altenburger A."/>
            <person name="Shibata T."/>
            <person name="Feng M."/>
            <person name="Maeda T."/>
            <person name="Schwartz J.A."/>
            <person name="Shigenobu S."/>
            <person name="Lundholm N."/>
            <person name="Nishiyama T."/>
            <person name="Yang H."/>
            <person name="Hasebe M."/>
            <person name="Li S."/>
            <person name="Pierce S.K."/>
            <person name="Wang J."/>
        </authorList>
    </citation>
    <scope>NUCLEOTIDE SEQUENCE [LARGE SCALE GENOMIC DNA]</scope>
    <source>
        <strain evidence="2">EC2010</strain>
        <tissue evidence="2">Whole organism of an adult</tissue>
    </source>
</reference>
<feature type="region of interest" description="Disordered" evidence="1">
    <location>
        <begin position="34"/>
        <end position="86"/>
    </location>
</feature>
<accession>A0A433U9W8</accession>
<evidence type="ECO:0000313" key="2">
    <source>
        <dbReference type="EMBL" id="RUS90603.1"/>
    </source>
</evidence>
<feature type="compositionally biased region" description="Basic and acidic residues" evidence="1">
    <location>
        <begin position="151"/>
        <end position="166"/>
    </location>
</feature>
<evidence type="ECO:0000313" key="3">
    <source>
        <dbReference type="Proteomes" id="UP000271974"/>
    </source>
</evidence>
<sequence length="166" mass="18182">MGDEVVSPGALEVSRTNGSVLALSFSAHRSISKLSTKTGLHESKSALDNEHTERIEEEEDIQNAGRSSDGEEEKVPEPPYIPPPINFIRTEFNDSPPILVNHNCIKKTFVDFMNRKIGKSIGLVAKNKSTDEKWSGTAFTWNSQIGVGKSADPKAKETSGEKKAKK</sequence>
<organism evidence="2 3">
    <name type="scientific">Elysia chlorotica</name>
    <name type="common">Eastern emerald elysia</name>
    <name type="synonym">Sea slug</name>
    <dbReference type="NCBI Taxonomy" id="188477"/>
    <lineage>
        <taxon>Eukaryota</taxon>
        <taxon>Metazoa</taxon>
        <taxon>Spiralia</taxon>
        <taxon>Lophotrochozoa</taxon>
        <taxon>Mollusca</taxon>
        <taxon>Gastropoda</taxon>
        <taxon>Heterobranchia</taxon>
        <taxon>Euthyneura</taxon>
        <taxon>Panpulmonata</taxon>
        <taxon>Sacoglossa</taxon>
        <taxon>Placobranchoidea</taxon>
        <taxon>Plakobranchidae</taxon>
        <taxon>Elysia</taxon>
    </lineage>
</organism>
<protein>
    <submittedName>
        <fullName evidence="2">Uncharacterized protein</fullName>
    </submittedName>
</protein>
<comment type="caution">
    <text evidence="2">The sequence shown here is derived from an EMBL/GenBank/DDBJ whole genome shotgun (WGS) entry which is preliminary data.</text>
</comment>
<feature type="region of interest" description="Disordered" evidence="1">
    <location>
        <begin position="145"/>
        <end position="166"/>
    </location>
</feature>
<name>A0A433U9W8_ELYCH</name>
<gene>
    <name evidence="2" type="ORF">EGW08_001600</name>
</gene>
<dbReference type="AlphaFoldDB" id="A0A433U9W8"/>
<dbReference type="Proteomes" id="UP000271974">
    <property type="component" value="Unassembled WGS sequence"/>
</dbReference>
<keyword evidence="3" id="KW-1185">Reference proteome</keyword>